<evidence type="ECO:0000256" key="4">
    <source>
        <dbReference type="ARBA" id="ARBA00022519"/>
    </source>
</evidence>
<dbReference type="CDD" id="cd06582">
    <property type="entry name" value="TM_PBP1_LivH_like"/>
    <property type="match status" value="1"/>
</dbReference>
<gene>
    <name evidence="11" type="primary">livH</name>
    <name evidence="11" type="ORF">GCM10011450_25280</name>
</gene>
<proteinExistence type="inferred from homology"/>
<feature type="transmembrane region" description="Helical" evidence="10">
    <location>
        <begin position="101"/>
        <end position="120"/>
    </location>
</feature>
<keyword evidence="2" id="KW-0813">Transport</keyword>
<evidence type="ECO:0000313" key="11">
    <source>
        <dbReference type="EMBL" id="GGW94347.1"/>
    </source>
</evidence>
<evidence type="ECO:0000256" key="2">
    <source>
        <dbReference type="ARBA" id="ARBA00022448"/>
    </source>
</evidence>
<feature type="transmembrane region" description="Helical" evidence="10">
    <location>
        <begin position="44"/>
        <end position="62"/>
    </location>
</feature>
<feature type="transmembrane region" description="Helical" evidence="10">
    <location>
        <begin position="19"/>
        <end position="37"/>
    </location>
</feature>
<dbReference type="EMBL" id="BMYS01000022">
    <property type="protein sequence ID" value="GGW94347.1"/>
    <property type="molecule type" value="Genomic_DNA"/>
</dbReference>
<sequence length="305" mass="32777">MEWHILGQQLVNGVSLGSIYGLIAIGYTMVYGIIGMINFAHGDIYMVSAYITAIAFAVITFLGVDAVALSLVLTLVVTMSITGLYGWYIERTVYRPLRTSNRLAPLITAIGVSLLLQNYIQISQGPNVQGVPSLFSGGFTIGTADEFFRIRYMDLIIVAVSLSAMMLLTFIIQKTSLGRQCRAVEQDRKMATILGINTGRIISTVFVIGSMMAAVAGELVTFNYGSFDFYIGFVLGIKAFSAAVLGGIGSLPGAMLGGMLLGVLESFFSGFVSSDYKDVFSFSILVLVLVFKPSGLLGRPAVEKV</sequence>
<dbReference type="InterPro" id="IPR001851">
    <property type="entry name" value="ABC_transp_permease"/>
</dbReference>
<keyword evidence="8 10" id="KW-0472">Membrane</keyword>
<dbReference type="Pfam" id="PF02653">
    <property type="entry name" value="BPD_transp_2"/>
    <property type="match status" value="1"/>
</dbReference>
<dbReference type="RefSeq" id="WP_189385863.1">
    <property type="nucleotide sequence ID" value="NZ_BAABFY010000008.1"/>
</dbReference>
<dbReference type="AlphaFoldDB" id="A0A918JPX9"/>
<feature type="transmembrane region" description="Helical" evidence="10">
    <location>
        <begin position="152"/>
        <end position="172"/>
    </location>
</feature>
<dbReference type="GO" id="GO:0042941">
    <property type="term" value="P:D-alanine transmembrane transport"/>
    <property type="evidence" value="ECO:0007669"/>
    <property type="project" value="TreeGrafter"/>
</dbReference>
<comment type="similarity">
    <text evidence="9">Belongs to the binding-protein-dependent transport system permease family. LivHM subfamily.</text>
</comment>
<organism evidence="11 12">
    <name type="scientific">Advenella faeciporci</name>
    <dbReference type="NCBI Taxonomy" id="797535"/>
    <lineage>
        <taxon>Bacteria</taxon>
        <taxon>Pseudomonadati</taxon>
        <taxon>Pseudomonadota</taxon>
        <taxon>Betaproteobacteria</taxon>
        <taxon>Burkholderiales</taxon>
        <taxon>Alcaligenaceae</taxon>
    </lineage>
</organism>
<accession>A0A918JPX9</accession>
<name>A0A918JPX9_9BURK</name>
<dbReference type="GO" id="GO:0005886">
    <property type="term" value="C:plasma membrane"/>
    <property type="evidence" value="ECO:0007669"/>
    <property type="project" value="UniProtKB-SubCell"/>
</dbReference>
<evidence type="ECO:0000256" key="5">
    <source>
        <dbReference type="ARBA" id="ARBA00022692"/>
    </source>
</evidence>
<evidence type="ECO:0000256" key="6">
    <source>
        <dbReference type="ARBA" id="ARBA00022970"/>
    </source>
</evidence>
<keyword evidence="3" id="KW-1003">Cell membrane</keyword>
<keyword evidence="6" id="KW-0029">Amino-acid transport</keyword>
<dbReference type="GO" id="GO:0015808">
    <property type="term" value="P:L-alanine transport"/>
    <property type="evidence" value="ECO:0007669"/>
    <property type="project" value="TreeGrafter"/>
</dbReference>
<dbReference type="PANTHER" id="PTHR11795:SF371">
    <property type="entry name" value="HIGH-AFFINITY BRANCHED-CHAIN AMINO ACID TRANSPORT SYSTEM PERMEASE PROTEIN LIVH"/>
    <property type="match status" value="1"/>
</dbReference>
<evidence type="ECO:0000256" key="9">
    <source>
        <dbReference type="ARBA" id="ARBA00037998"/>
    </source>
</evidence>
<dbReference type="GO" id="GO:1903806">
    <property type="term" value="P:L-isoleucine import across plasma membrane"/>
    <property type="evidence" value="ECO:0007669"/>
    <property type="project" value="TreeGrafter"/>
</dbReference>
<dbReference type="GO" id="GO:0015192">
    <property type="term" value="F:L-phenylalanine transmembrane transporter activity"/>
    <property type="evidence" value="ECO:0007669"/>
    <property type="project" value="TreeGrafter"/>
</dbReference>
<reference evidence="11" key="1">
    <citation type="journal article" date="2014" name="Int. J. Syst. Evol. Microbiol.">
        <title>Complete genome sequence of Corynebacterium casei LMG S-19264T (=DSM 44701T), isolated from a smear-ripened cheese.</title>
        <authorList>
            <consortium name="US DOE Joint Genome Institute (JGI-PGF)"/>
            <person name="Walter F."/>
            <person name="Albersmeier A."/>
            <person name="Kalinowski J."/>
            <person name="Ruckert C."/>
        </authorList>
    </citation>
    <scope>NUCLEOTIDE SEQUENCE</scope>
    <source>
        <strain evidence="11">KCTC 23732</strain>
    </source>
</reference>
<protein>
    <submittedName>
        <fullName evidence="11">Branched-chain amino acid ABC transporter permease</fullName>
    </submittedName>
</protein>
<comment type="caution">
    <text evidence="11">The sequence shown here is derived from an EMBL/GenBank/DDBJ whole genome shotgun (WGS) entry which is preliminary data.</text>
</comment>
<keyword evidence="7 10" id="KW-1133">Transmembrane helix</keyword>
<dbReference type="PANTHER" id="PTHR11795">
    <property type="entry name" value="BRANCHED-CHAIN AMINO ACID TRANSPORT SYSTEM PERMEASE PROTEIN LIVH"/>
    <property type="match status" value="1"/>
</dbReference>
<feature type="transmembrane region" description="Helical" evidence="10">
    <location>
        <begin position="279"/>
        <end position="298"/>
    </location>
</feature>
<comment type="subcellular location">
    <subcellularLocation>
        <location evidence="1">Cell membrane</location>
        <topology evidence="1">Multi-pass membrane protein</topology>
    </subcellularLocation>
</comment>
<reference evidence="11" key="2">
    <citation type="submission" date="2020-09" db="EMBL/GenBank/DDBJ databases">
        <authorList>
            <person name="Sun Q."/>
            <person name="Kim S."/>
        </authorList>
    </citation>
    <scope>NUCLEOTIDE SEQUENCE</scope>
    <source>
        <strain evidence="11">KCTC 23732</strain>
    </source>
</reference>
<dbReference type="GO" id="GO:0015188">
    <property type="term" value="F:L-isoleucine transmembrane transporter activity"/>
    <property type="evidence" value="ECO:0007669"/>
    <property type="project" value="TreeGrafter"/>
</dbReference>
<evidence type="ECO:0000256" key="7">
    <source>
        <dbReference type="ARBA" id="ARBA00022989"/>
    </source>
</evidence>
<keyword evidence="12" id="KW-1185">Reference proteome</keyword>
<dbReference type="GO" id="GO:0015190">
    <property type="term" value="F:L-leucine transmembrane transporter activity"/>
    <property type="evidence" value="ECO:0007669"/>
    <property type="project" value="TreeGrafter"/>
</dbReference>
<evidence type="ECO:0000256" key="8">
    <source>
        <dbReference type="ARBA" id="ARBA00023136"/>
    </source>
</evidence>
<keyword evidence="4" id="KW-0997">Cell inner membrane</keyword>
<feature type="transmembrane region" description="Helical" evidence="10">
    <location>
        <begin position="68"/>
        <end position="89"/>
    </location>
</feature>
<evidence type="ECO:0000256" key="10">
    <source>
        <dbReference type="SAM" id="Phobius"/>
    </source>
</evidence>
<dbReference type="Proteomes" id="UP000608345">
    <property type="component" value="Unassembled WGS sequence"/>
</dbReference>
<dbReference type="GO" id="GO:0005304">
    <property type="term" value="F:L-valine transmembrane transporter activity"/>
    <property type="evidence" value="ECO:0007669"/>
    <property type="project" value="TreeGrafter"/>
</dbReference>
<feature type="transmembrane region" description="Helical" evidence="10">
    <location>
        <begin position="193"/>
        <end position="217"/>
    </location>
</feature>
<evidence type="ECO:0000256" key="3">
    <source>
        <dbReference type="ARBA" id="ARBA00022475"/>
    </source>
</evidence>
<evidence type="ECO:0000256" key="1">
    <source>
        <dbReference type="ARBA" id="ARBA00004651"/>
    </source>
</evidence>
<evidence type="ECO:0000313" key="12">
    <source>
        <dbReference type="Proteomes" id="UP000608345"/>
    </source>
</evidence>
<keyword evidence="5 10" id="KW-0812">Transmembrane</keyword>
<dbReference type="InterPro" id="IPR052157">
    <property type="entry name" value="BCAA_transport_permease"/>
</dbReference>